<dbReference type="VEuPathDB" id="FungiDB:PV09_00451"/>
<dbReference type="GO" id="GO:0004499">
    <property type="term" value="F:N,N-dimethylaniline monooxygenase activity"/>
    <property type="evidence" value="ECO:0007669"/>
    <property type="project" value="InterPro"/>
</dbReference>
<dbReference type="InParanoid" id="A0A0D2BDW6"/>
<dbReference type="Gene3D" id="3.50.50.60">
    <property type="entry name" value="FAD/NAD(P)-binding domain"/>
    <property type="match status" value="2"/>
</dbReference>
<dbReference type="STRING" id="253628.A0A0D2BDW6"/>
<keyword evidence="7" id="KW-0503">Monooxygenase</keyword>
<evidence type="ECO:0000256" key="4">
    <source>
        <dbReference type="ARBA" id="ARBA00022827"/>
    </source>
</evidence>
<dbReference type="GO" id="GO:0050660">
    <property type="term" value="F:flavin adenine dinucleotide binding"/>
    <property type="evidence" value="ECO:0007669"/>
    <property type="project" value="InterPro"/>
</dbReference>
<gene>
    <name evidence="8" type="ORF">PV09_00451</name>
</gene>
<sequence length="595" mass="66680">MPLRRDMGAHVGGENATYVQNSALSSPVEELDALVVGAGFSGCKLLHDLRKKGFKVKVVEAGSDLGGIWHWNKYPGARVDSQYPVYALDIPEVYETWSWSEQYPGVDELQRYFAHVEAKLDLKKDMYLNTRVTAASFNASTDKWLIEGETTSGTKTSYIARFFIPCIGFAAKRHIPDWPSIESFKGEIYHSSFWPDHVDVRGKRVAVIGQGATGVQIAQQCAHDVGPDGELFVFVRTPNIALAMQQAKITPEQNEANRAGLPETLKMRLTTLGGFHWNGVDQPISDFSMEERERMMEEMWQLGGFRILTTFNDILLNEDSNRQVYDFWAKKVRARIHDDRVKDILAPLEPPHPFGAKRPSLEQDYYDSFNKPNVHCISIKDNPIIDVTEDGIVLADGSKYEMDIIALATGFDSVNGGMKDIKISGIEGETIQKHWEDGTYTYLGMTCHNIPNFFFTYGAQAPTAFSNGPSCLEPQCEWIERVMESQRKDGWTRINATRQKELEWKEMCEQFSAMTLRHNVKSWYMGTNIPGKKKEALNYSGGLPLYIATITDVANKGWEGFVLSAGTAAATEKDITTTLKGATEHIDTVVNGVPA</sequence>
<evidence type="ECO:0000256" key="5">
    <source>
        <dbReference type="ARBA" id="ARBA00022857"/>
    </source>
</evidence>
<proteinExistence type="inferred from homology"/>
<evidence type="ECO:0000256" key="1">
    <source>
        <dbReference type="ARBA" id="ARBA00001974"/>
    </source>
</evidence>
<keyword evidence="3" id="KW-0285">Flavoprotein</keyword>
<dbReference type="RefSeq" id="XP_016219448.1">
    <property type="nucleotide sequence ID" value="XM_016353191.1"/>
</dbReference>
<reference evidence="8 9" key="1">
    <citation type="submission" date="2015-01" db="EMBL/GenBank/DDBJ databases">
        <title>The Genome Sequence of Ochroconis gallopava CBS43764.</title>
        <authorList>
            <consortium name="The Broad Institute Genomics Platform"/>
            <person name="Cuomo C."/>
            <person name="de Hoog S."/>
            <person name="Gorbushina A."/>
            <person name="Stielow B."/>
            <person name="Teixiera M."/>
            <person name="Abouelleil A."/>
            <person name="Chapman S.B."/>
            <person name="Priest M."/>
            <person name="Young S.K."/>
            <person name="Wortman J."/>
            <person name="Nusbaum C."/>
            <person name="Birren B."/>
        </authorList>
    </citation>
    <scope>NUCLEOTIDE SEQUENCE [LARGE SCALE GENOMIC DNA]</scope>
    <source>
        <strain evidence="8 9">CBS 43764</strain>
    </source>
</reference>
<dbReference type="SUPFAM" id="SSF51905">
    <property type="entry name" value="FAD/NAD(P)-binding domain"/>
    <property type="match status" value="2"/>
</dbReference>
<evidence type="ECO:0000256" key="3">
    <source>
        <dbReference type="ARBA" id="ARBA00022630"/>
    </source>
</evidence>
<dbReference type="GO" id="GO:0050661">
    <property type="term" value="F:NADP binding"/>
    <property type="evidence" value="ECO:0007669"/>
    <property type="project" value="InterPro"/>
</dbReference>
<dbReference type="Proteomes" id="UP000053259">
    <property type="component" value="Unassembled WGS sequence"/>
</dbReference>
<dbReference type="HOGENOM" id="CLU_006937_8_0_1"/>
<dbReference type="InterPro" id="IPR036188">
    <property type="entry name" value="FAD/NAD-bd_sf"/>
</dbReference>
<evidence type="ECO:0000313" key="9">
    <source>
        <dbReference type="Proteomes" id="UP000053259"/>
    </source>
</evidence>
<comment type="cofactor">
    <cofactor evidence="1">
        <name>FAD</name>
        <dbReference type="ChEBI" id="CHEBI:57692"/>
    </cofactor>
</comment>
<dbReference type="InterPro" id="IPR050775">
    <property type="entry name" value="FAD-binding_Monooxygenases"/>
</dbReference>
<protein>
    <recommendedName>
        <fullName evidence="10">FAD/NAD(P)-binding domain-containing protein</fullName>
    </recommendedName>
</protein>
<name>A0A0D2BDW6_9PEZI</name>
<dbReference type="InterPro" id="IPR020946">
    <property type="entry name" value="Flavin_mOase-like"/>
</dbReference>
<comment type="similarity">
    <text evidence="2">Belongs to the FAD-binding monooxygenase family.</text>
</comment>
<dbReference type="OrthoDB" id="66881at2759"/>
<keyword evidence="4" id="KW-0274">FAD</keyword>
<keyword evidence="6" id="KW-0560">Oxidoreductase</keyword>
<evidence type="ECO:0008006" key="10">
    <source>
        <dbReference type="Google" id="ProtNLM"/>
    </source>
</evidence>
<evidence type="ECO:0000256" key="6">
    <source>
        <dbReference type="ARBA" id="ARBA00023002"/>
    </source>
</evidence>
<dbReference type="PANTHER" id="PTHR43098:SF3">
    <property type="entry name" value="L-ORNITHINE N(5)-MONOOXYGENASE-RELATED"/>
    <property type="match status" value="1"/>
</dbReference>
<evidence type="ECO:0000256" key="2">
    <source>
        <dbReference type="ARBA" id="ARBA00010139"/>
    </source>
</evidence>
<keyword evidence="5" id="KW-0521">NADP</keyword>
<accession>A0A0D2BDW6</accession>
<dbReference type="GeneID" id="27308424"/>
<evidence type="ECO:0000313" key="8">
    <source>
        <dbReference type="EMBL" id="KIW09579.1"/>
    </source>
</evidence>
<evidence type="ECO:0000256" key="7">
    <source>
        <dbReference type="ARBA" id="ARBA00023033"/>
    </source>
</evidence>
<keyword evidence="9" id="KW-1185">Reference proteome</keyword>
<dbReference type="PANTHER" id="PTHR43098">
    <property type="entry name" value="L-ORNITHINE N(5)-MONOOXYGENASE-RELATED"/>
    <property type="match status" value="1"/>
</dbReference>
<dbReference type="AlphaFoldDB" id="A0A0D2BDW6"/>
<organism evidence="8 9">
    <name type="scientific">Verruconis gallopava</name>
    <dbReference type="NCBI Taxonomy" id="253628"/>
    <lineage>
        <taxon>Eukaryota</taxon>
        <taxon>Fungi</taxon>
        <taxon>Dikarya</taxon>
        <taxon>Ascomycota</taxon>
        <taxon>Pezizomycotina</taxon>
        <taxon>Dothideomycetes</taxon>
        <taxon>Pleosporomycetidae</taxon>
        <taxon>Venturiales</taxon>
        <taxon>Sympoventuriaceae</taxon>
        <taxon>Verruconis</taxon>
    </lineage>
</organism>
<dbReference type="EMBL" id="KN847529">
    <property type="protein sequence ID" value="KIW09579.1"/>
    <property type="molecule type" value="Genomic_DNA"/>
</dbReference>
<dbReference type="Pfam" id="PF00743">
    <property type="entry name" value="FMO-like"/>
    <property type="match status" value="1"/>
</dbReference>